<dbReference type="Proteomes" id="UP000231638">
    <property type="component" value="Unassembled WGS sequence"/>
</dbReference>
<keyword evidence="5" id="KW-0813">Transport</keyword>
<dbReference type="PROSITE" id="PS50928">
    <property type="entry name" value="ABC_TM1"/>
    <property type="match status" value="2"/>
</dbReference>
<dbReference type="InterPro" id="IPR000515">
    <property type="entry name" value="MetI-like"/>
</dbReference>
<protein>
    <submittedName>
        <fullName evidence="7">Putative 2-aminoethylphosphonate ABC transporter permease subunit</fullName>
    </submittedName>
</protein>
<gene>
    <name evidence="7" type="ORF">CFH80_06030</name>
</gene>
<dbReference type="PANTHER" id="PTHR43496:SF1">
    <property type="entry name" value="POLYGALACTURONAN_RHAMNOGALACTURONAN TRANSPORT SYSTEM PERMEASE PROTEIN YTEP"/>
    <property type="match status" value="1"/>
</dbReference>
<feature type="domain" description="ABC transmembrane type-1" evidence="6">
    <location>
        <begin position="344"/>
        <end position="539"/>
    </location>
</feature>
<evidence type="ECO:0000259" key="6">
    <source>
        <dbReference type="PROSITE" id="PS50928"/>
    </source>
</evidence>
<name>A0A2D3WAY5_9BACT</name>
<keyword evidence="3 5" id="KW-1133">Transmembrane helix</keyword>
<dbReference type="CDD" id="cd06261">
    <property type="entry name" value="TM_PBP2"/>
    <property type="match status" value="2"/>
</dbReference>
<dbReference type="Pfam" id="PF00528">
    <property type="entry name" value="BPD_transp_1"/>
    <property type="match status" value="2"/>
</dbReference>
<dbReference type="GO" id="GO:0005886">
    <property type="term" value="C:plasma membrane"/>
    <property type="evidence" value="ECO:0007669"/>
    <property type="project" value="UniProtKB-SubCell"/>
</dbReference>
<dbReference type="InterPro" id="IPR035906">
    <property type="entry name" value="MetI-like_sf"/>
</dbReference>
<dbReference type="SUPFAM" id="SSF161098">
    <property type="entry name" value="MetI-like"/>
    <property type="match status" value="2"/>
</dbReference>
<comment type="subcellular location">
    <subcellularLocation>
        <location evidence="1 5">Cell membrane</location>
        <topology evidence="1 5">Multi-pass membrane protein</topology>
    </subcellularLocation>
</comment>
<comment type="similarity">
    <text evidence="5">Belongs to the binding-protein-dependent transport system permease family.</text>
</comment>
<feature type="transmembrane region" description="Helical" evidence="5">
    <location>
        <begin position="416"/>
        <end position="436"/>
    </location>
</feature>
<feature type="transmembrane region" description="Helical" evidence="5">
    <location>
        <begin position="381"/>
        <end position="404"/>
    </location>
</feature>
<proteinExistence type="inferred from homology"/>
<dbReference type="Gene3D" id="1.10.3720.10">
    <property type="entry name" value="MetI-like"/>
    <property type="match status" value="2"/>
</dbReference>
<feature type="transmembrane region" description="Helical" evidence="5">
    <location>
        <begin position="188"/>
        <end position="212"/>
    </location>
</feature>
<dbReference type="PANTHER" id="PTHR43496">
    <property type="entry name" value="PROTEIN LPLB"/>
    <property type="match status" value="1"/>
</dbReference>
<dbReference type="AlphaFoldDB" id="A0A2D3WAY5"/>
<dbReference type="GO" id="GO:0055085">
    <property type="term" value="P:transmembrane transport"/>
    <property type="evidence" value="ECO:0007669"/>
    <property type="project" value="InterPro"/>
</dbReference>
<evidence type="ECO:0000313" key="7">
    <source>
        <dbReference type="EMBL" id="DAB36230.1"/>
    </source>
</evidence>
<dbReference type="NCBIfam" id="TIGR03262">
    <property type="entry name" value="PhnU2"/>
    <property type="match status" value="1"/>
</dbReference>
<evidence type="ECO:0000256" key="2">
    <source>
        <dbReference type="ARBA" id="ARBA00022692"/>
    </source>
</evidence>
<sequence length="557" mass="61362">MRSVWEDSNRLVLSALTLLLTLGLCVMILAPLVQILAQSFFDAAHRFVFLDNFIDYLSQEKSLRLIRNSLFVAFTSTLIVVPSAFGFAYALMRSRMPLKPFFRYVAFLPLLAPSLLPAISFVYLFGHQGFFKPWMGESTIYGAWGIVLGECFYVFPHIVMIFLSALSLSDARLYEAAQSMGASSLKKFFTITLPALKYALVSATLVSFTLVVTDFGVPKVIGGDFNVLATEIYKHVIGQQNFALGATVGVLLLIPSVVTFLADSLVQRKQKAVLGSKFVLYVPKKAPIFDTAMLIFALVIALFFLIVLGVSFFASFVKFWPYDLSLVLKHYDFSSMDGGGWDSYFNSLSLAFWSALLGTIAVFTTAYVVERGKVFPHLRAFLKLLALLPMAVPGLVLGLGYIFFFNHPDNPLNALYQTMGILVVCTVAHFFTASFITATTTIKQIDDEFEDVAESMGVACYETFFKVIVPIATPSILHIARYFFVNAMTTVSAVVFLYAPSTTLASVAVLNMDDAGDISSAAAMASLIVATSLGITLLFDALSHVALKQSQQWRKAR</sequence>
<evidence type="ECO:0000256" key="5">
    <source>
        <dbReference type="RuleBase" id="RU363032"/>
    </source>
</evidence>
<dbReference type="EMBL" id="DLUG01000160">
    <property type="protein sequence ID" value="DAB36230.1"/>
    <property type="molecule type" value="Genomic_DNA"/>
</dbReference>
<keyword evidence="4 5" id="KW-0472">Membrane</keyword>
<evidence type="ECO:0000256" key="1">
    <source>
        <dbReference type="ARBA" id="ARBA00004651"/>
    </source>
</evidence>
<organism evidence="7 8">
    <name type="scientific">Sulfurospirillum cavolei</name>
    <dbReference type="NCBI Taxonomy" id="366522"/>
    <lineage>
        <taxon>Bacteria</taxon>
        <taxon>Pseudomonadati</taxon>
        <taxon>Campylobacterota</taxon>
        <taxon>Epsilonproteobacteria</taxon>
        <taxon>Campylobacterales</taxon>
        <taxon>Sulfurospirillaceae</taxon>
        <taxon>Sulfurospirillum</taxon>
    </lineage>
</organism>
<evidence type="ECO:0000313" key="8">
    <source>
        <dbReference type="Proteomes" id="UP000231638"/>
    </source>
</evidence>
<dbReference type="InterPro" id="IPR017664">
    <property type="entry name" value="AminoethylPonate_ABC_perm-1"/>
</dbReference>
<feature type="transmembrane region" description="Helical" evidence="5">
    <location>
        <begin position="104"/>
        <end position="126"/>
    </location>
</feature>
<feature type="transmembrane region" description="Helical" evidence="5">
    <location>
        <begin position="521"/>
        <end position="547"/>
    </location>
</feature>
<dbReference type="STRING" id="366522.GCA_001548055_00241"/>
<evidence type="ECO:0000256" key="3">
    <source>
        <dbReference type="ARBA" id="ARBA00022989"/>
    </source>
</evidence>
<evidence type="ECO:0000256" key="4">
    <source>
        <dbReference type="ARBA" id="ARBA00023136"/>
    </source>
</evidence>
<feature type="transmembrane region" description="Helical" evidence="5">
    <location>
        <begin position="70"/>
        <end position="92"/>
    </location>
</feature>
<feature type="transmembrane region" description="Helical" evidence="5">
    <location>
        <begin position="482"/>
        <end position="501"/>
    </location>
</feature>
<feature type="transmembrane region" description="Helical" evidence="5">
    <location>
        <begin position="146"/>
        <end position="168"/>
    </location>
</feature>
<feature type="transmembrane region" description="Helical" evidence="5">
    <location>
        <begin position="350"/>
        <end position="369"/>
    </location>
</feature>
<keyword evidence="2 5" id="KW-0812">Transmembrane</keyword>
<accession>A0A2D3WAY5</accession>
<feature type="transmembrane region" description="Helical" evidence="5">
    <location>
        <begin position="242"/>
        <end position="262"/>
    </location>
</feature>
<feature type="transmembrane region" description="Helical" evidence="5">
    <location>
        <begin position="294"/>
        <end position="317"/>
    </location>
</feature>
<reference evidence="7 8" key="1">
    <citation type="journal article" date="2017" name="Front. Microbiol.">
        <title>Comparative Genomic Analysis of the Class Epsilonproteobacteria and Proposed Reclassification to Epsilonbacteraeota (phyl. nov.).</title>
        <authorList>
            <person name="Waite D.W."/>
            <person name="Vanwonterghem I."/>
            <person name="Rinke C."/>
            <person name="Parks D.H."/>
            <person name="Zhang Y."/>
            <person name="Takai K."/>
            <person name="Sievert S.M."/>
            <person name="Simon J."/>
            <person name="Campbell B.J."/>
            <person name="Hanson T.E."/>
            <person name="Woyke T."/>
            <person name="Klotz M.G."/>
            <person name="Hugenholtz P."/>
        </authorList>
    </citation>
    <scope>NUCLEOTIDE SEQUENCE [LARGE SCALE GENOMIC DNA]</scope>
    <source>
        <strain evidence="7">UBA11420</strain>
    </source>
</reference>
<feature type="domain" description="ABC transmembrane type-1" evidence="6">
    <location>
        <begin position="66"/>
        <end position="263"/>
    </location>
</feature>
<comment type="caution">
    <text evidence="7">The sequence shown here is derived from an EMBL/GenBank/DDBJ whole genome shotgun (WGS) entry which is preliminary data.</text>
</comment>